<dbReference type="EMBL" id="JADNRY010000358">
    <property type="protein sequence ID" value="KAF9058677.1"/>
    <property type="molecule type" value="Genomic_DNA"/>
</dbReference>
<dbReference type="PANTHER" id="PTHR43433">
    <property type="entry name" value="HYDROLASE, ALPHA/BETA FOLD FAMILY PROTEIN"/>
    <property type="match status" value="1"/>
</dbReference>
<feature type="domain" description="AB hydrolase-1" evidence="3">
    <location>
        <begin position="43"/>
        <end position="285"/>
    </location>
</feature>
<gene>
    <name evidence="4" type="ORF">BDP27DRAFT_1408118</name>
</gene>
<organism evidence="4 5">
    <name type="scientific">Rhodocollybia butyracea</name>
    <dbReference type="NCBI Taxonomy" id="206335"/>
    <lineage>
        <taxon>Eukaryota</taxon>
        <taxon>Fungi</taxon>
        <taxon>Dikarya</taxon>
        <taxon>Basidiomycota</taxon>
        <taxon>Agaricomycotina</taxon>
        <taxon>Agaricomycetes</taxon>
        <taxon>Agaricomycetidae</taxon>
        <taxon>Agaricales</taxon>
        <taxon>Marasmiineae</taxon>
        <taxon>Omphalotaceae</taxon>
        <taxon>Rhodocollybia</taxon>
    </lineage>
</organism>
<dbReference type="PRINTS" id="PR00793">
    <property type="entry name" value="PROAMNOPTASE"/>
</dbReference>
<comment type="similarity">
    <text evidence="1">Belongs to the peptidase S33 family.</text>
</comment>
<name>A0A9P5P9G1_9AGAR</name>
<dbReference type="InterPro" id="IPR029058">
    <property type="entry name" value="AB_hydrolase_fold"/>
</dbReference>
<dbReference type="Gene3D" id="3.40.50.1820">
    <property type="entry name" value="alpha/beta hydrolase"/>
    <property type="match status" value="1"/>
</dbReference>
<comment type="caution">
    <text evidence="4">The sequence shown here is derived from an EMBL/GenBank/DDBJ whole genome shotgun (WGS) entry which is preliminary data.</text>
</comment>
<dbReference type="PANTHER" id="PTHR43433:SF5">
    <property type="entry name" value="AB HYDROLASE-1 DOMAIN-CONTAINING PROTEIN"/>
    <property type="match status" value="1"/>
</dbReference>
<evidence type="ECO:0000313" key="5">
    <source>
        <dbReference type="Proteomes" id="UP000772434"/>
    </source>
</evidence>
<dbReference type="Pfam" id="PF00561">
    <property type="entry name" value="Abhydrolase_1"/>
    <property type="match status" value="1"/>
</dbReference>
<dbReference type="GO" id="GO:0006508">
    <property type="term" value="P:proteolysis"/>
    <property type="evidence" value="ECO:0007669"/>
    <property type="project" value="InterPro"/>
</dbReference>
<dbReference type="PIRSF" id="PIRSF005539">
    <property type="entry name" value="Pept_S33_TRI_F1"/>
    <property type="match status" value="1"/>
</dbReference>
<dbReference type="Proteomes" id="UP000772434">
    <property type="component" value="Unassembled WGS sequence"/>
</dbReference>
<evidence type="ECO:0000256" key="1">
    <source>
        <dbReference type="ARBA" id="ARBA00010088"/>
    </source>
</evidence>
<dbReference type="GO" id="GO:0008233">
    <property type="term" value="F:peptidase activity"/>
    <property type="evidence" value="ECO:0007669"/>
    <property type="project" value="InterPro"/>
</dbReference>
<keyword evidence="2" id="KW-0378">Hydrolase</keyword>
<dbReference type="InterPro" id="IPR005945">
    <property type="entry name" value="Pro_imino_pep"/>
</dbReference>
<proteinExistence type="inferred from homology"/>
<dbReference type="SUPFAM" id="SSF53474">
    <property type="entry name" value="alpha/beta-Hydrolases"/>
    <property type="match status" value="1"/>
</dbReference>
<dbReference type="NCBIfam" id="TIGR01250">
    <property type="entry name" value="pro_imino_pep_2"/>
    <property type="match status" value="1"/>
</dbReference>
<protein>
    <submittedName>
        <fullName evidence="4">Proline-specific peptidase</fullName>
    </submittedName>
</protein>
<dbReference type="InterPro" id="IPR000073">
    <property type="entry name" value="AB_hydrolase_1"/>
</dbReference>
<accession>A0A9P5P9G1</accession>
<evidence type="ECO:0000259" key="3">
    <source>
        <dbReference type="Pfam" id="PF00561"/>
    </source>
</evidence>
<reference evidence="4" key="1">
    <citation type="submission" date="2020-11" db="EMBL/GenBank/DDBJ databases">
        <authorList>
            <consortium name="DOE Joint Genome Institute"/>
            <person name="Ahrendt S."/>
            <person name="Riley R."/>
            <person name="Andreopoulos W."/>
            <person name="Labutti K."/>
            <person name="Pangilinan J."/>
            <person name="Ruiz-Duenas F.J."/>
            <person name="Barrasa J.M."/>
            <person name="Sanchez-Garcia M."/>
            <person name="Camarero S."/>
            <person name="Miyauchi S."/>
            <person name="Serrano A."/>
            <person name="Linde D."/>
            <person name="Babiker R."/>
            <person name="Drula E."/>
            <person name="Ayuso-Fernandez I."/>
            <person name="Pacheco R."/>
            <person name="Padilla G."/>
            <person name="Ferreira P."/>
            <person name="Barriuso J."/>
            <person name="Kellner H."/>
            <person name="Castanera R."/>
            <person name="Alfaro M."/>
            <person name="Ramirez L."/>
            <person name="Pisabarro A.G."/>
            <person name="Kuo A."/>
            <person name="Tritt A."/>
            <person name="Lipzen A."/>
            <person name="He G."/>
            <person name="Yan M."/>
            <person name="Ng V."/>
            <person name="Cullen D."/>
            <person name="Martin F."/>
            <person name="Rosso M.-N."/>
            <person name="Henrissat B."/>
            <person name="Hibbett D."/>
            <person name="Martinez A.T."/>
            <person name="Grigoriev I.V."/>
        </authorList>
    </citation>
    <scope>NUCLEOTIDE SEQUENCE</scope>
    <source>
        <strain evidence="4">AH 40177</strain>
    </source>
</reference>
<keyword evidence="5" id="KW-1185">Reference proteome</keyword>
<dbReference type="AlphaFoldDB" id="A0A9P5P9G1"/>
<dbReference type="OrthoDB" id="190201at2759"/>
<dbReference type="InterPro" id="IPR002410">
    <property type="entry name" value="Peptidase_S33"/>
</dbReference>
<evidence type="ECO:0000313" key="4">
    <source>
        <dbReference type="EMBL" id="KAF9058677.1"/>
    </source>
</evidence>
<dbReference type="InterPro" id="IPR050471">
    <property type="entry name" value="AB_hydrolase"/>
</dbReference>
<evidence type="ECO:0000256" key="2">
    <source>
        <dbReference type="ARBA" id="ARBA00022801"/>
    </source>
</evidence>
<sequence length="310" mass="35285">MASLSAASTVTEGTIPFVVPSLPEKPCQTYYKIFGTLSKGVTPLIALHGGPGVGHEYLLALEDLGVPLILYDQMGCGKSTHYPEKMGDTSFWTEQLFLDELNTVIHYLGVQDDYNLAGHSWGGMLASRHAALQPQGLKRLVLMSCPADMKMWVEAQNRLRQRLPKEVQDIMEKHEVNKTTDSEGYQEVMEIFYEQFLCLLKPMPEPIMHSLKEIERDPTVYLTMNGPSEFHVIGPLADWSIIEDVHKISVPTLITNGRFDEAQDEVVAPFFEKISRVKWVRFDNSEVQSHMPHHEERDRYMKEVKAFLAY</sequence>